<comment type="caution">
    <text evidence="2">The sequence shown here is derived from an EMBL/GenBank/DDBJ whole genome shotgun (WGS) entry which is preliminary data.</text>
</comment>
<dbReference type="Proteomes" id="UP001146067">
    <property type="component" value="Unassembled WGS sequence"/>
</dbReference>
<evidence type="ECO:0000313" key="2">
    <source>
        <dbReference type="EMBL" id="MDA1360266.1"/>
    </source>
</evidence>
<protein>
    <recommendedName>
        <fullName evidence="4">Transposase IS4-like domain-containing protein</fullName>
    </recommendedName>
</protein>
<sequence length="246" mass="28124">MYDNVPDPSTWETPDAATVTDTDRYGKFEAQAWEGLHPWLKQRSAWIDHDETLPVIEGTVIRIQSERLPHTGTPEPVWLWTSAGGIDDELLDSLWSAWLRRFDIEHTFRFLKQTLGWTVPQVRDPEAADRWTWLVIAAFTQLAAAKSLAADLRLPWEAPAKPGRLTLARVRRAFPDLHATLPRLTSVPKPSKPGRGRQPGRHNSRKAPICDLGKKAKRDKTLAQRRNRLSRNQSLKIKPKRCPVTR</sequence>
<feature type="region of interest" description="Disordered" evidence="1">
    <location>
        <begin position="183"/>
        <end position="246"/>
    </location>
</feature>
<evidence type="ECO:0008006" key="4">
    <source>
        <dbReference type="Google" id="ProtNLM"/>
    </source>
</evidence>
<dbReference type="InterPro" id="IPR012337">
    <property type="entry name" value="RNaseH-like_sf"/>
</dbReference>
<dbReference type="AlphaFoldDB" id="A0A9X3SQM2"/>
<dbReference type="SUPFAM" id="SSF53098">
    <property type="entry name" value="Ribonuclease H-like"/>
    <property type="match status" value="1"/>
</dbReference>
<feature type="compositionally biased region" description="Basic residues" evidence="1">
    <location>
        <begin position="237"/>
        <end position="246"/>
    </location>
</feature>
<accession>A0A9X3SQM2</accession>
<dbReference type="RefSeq" id="WP_270110180.1">
    <property type="nucleotide sequence ID" value="NZ_JAPZVP010000008.1"/>
</dbReference>
<evidence type="ECO:0000313" key="3">
    <source>
        <dbReference type="Proteomes" id="UP001146067"/>
    </source>
</evidence>
<evidence type="ECO:0000256" key="1">
    <source>
        <dbReference type="SAM" id="MobiDB-lite"/>
    </source>
</evidence>
<feature type="compositionally biased region" description="Basic residues" evidence="1">
    <location>
        <begin position="215"/>
        <end position="229"/>
    </location>
</feature>
<proteinExistence type="predicted"/>
<dbReference type="EMBL" id="JAPZVP010000008">
    <property type="protein sequence ID" value="MDA1360266.1"/>
    <property type="molecule type" value="Genomic_DNA"/>
</dbReference>
<reference evidence="2" key="1">
    <citation type="submission" date="2022-12" db="EMBL/GenBank/DDBJ databases">
        <title>Gycomyces niveus sp.nov.,a novel actinomycete isolated from soil in Shouguan.</title>
        <authorList>
            <person name="Yang X."/>
        </authorList>
    </citation>
    <scope>NUCLEOTIDE SEQUENCE</scope>
    <source>
        <strain evidence="2">NEAU-A15</strain>
    </source>
</reference>
<keyword evidence="3" id="KW-1185">Reference proteome</keyword>
<name>A0A9X3SQM2_9ACTN</name>
<gene>
    <name evidence="2" type="ORF">O1R50_11570</name>
</gene>
<feature type="compositionally biased region" description="Basic residues" evidence="1">
    <location>
        <begin position="192"/>
        <end position="205"/>
    </location>
</feature>
<organism evidence="2 3">
    <name type="scientific">Glycomyces luteolus</name>
    <dbReference type="NCBI Taxonomy" id="2670330"/>
    <lineage>
        <taxon>Bacteria</taxon>
        <taxon>Bacillati</taxon>
        <taxon>Actinomycetota</taxon>
        <taxon>Actinomycetes</taxon>
        <taxon>Glycomycetales</taxon>
        <taxon>Glycomycetaceae</taxon>
        <taxon>Glycomyces</taxon>
    </lineage>
</organism>